<protein>
    <submittedName>
        <fullName evidence="2">Cytochrome P450</fullName>
    </submittedName>
</protein>
<comment type="similarity">
    <text evidence="1">Belongs to the cytochrome P450 family.</text>
</comment>
<gene>
    <name evidence="2" type="ORF">KDL01_32295</name>
</gene>
<dbReference type="InterPro" id="IPR036396">
    <property type="entry name" value="Cyt_P450_sf"/>
</dbReference>
<dbReference type="AlphaFoldDB" id="A0A941EVG5"/>
<dbReference type="RefSeq" id="WP_212532460.1">
    <property type="nucleotide sequence ID" value="NZ_JAGSOG010000248.1"/>
</dbReference>
<dbReference type="GO" id="GO:0004497">
    <property type="term" value="F:monooxygenase activity"/>
    <property type="evidence" value="ECO:0007669"/>
    <property type="project" value="InterPro"/>
</dbReference>
<reference evidence="2" key="1">
    <citation type="submission" date="2021-04" db="EMBL/GenBank/DDBJ databases">
        <title>Genome based classification of Actinospica acidithermotolerans sp. nov., an actinobacterium isolated from an Indonesian hot spring.</title>
        <authorList>
            <person name="Kusuma A.B."/>
            <person name="Putra K.E."/>
            <person name="Nafisah S."/>
            <person name="Loh J."/>
            <person name="Nouioui I."/>
            <person name="Goodfellow M."/>
        </authorList>
    </citation>
    <scope>NUCLEOTIDE SEQUENCE</scope>
    <source>
        <strain evidence="2">CSCA 57</strain>
    </source>
</reference>
<accession>A0A941EVG5</accession>
<dbReference type="GO" id="GO:0020037">
    <property type="term" value="F:heme binding"/>
    <property type="evidence" value="ECO:0007669"/>
    <property type="project" value="InterPro"/>
</dbReference>
<evidence type="ECO:0000313" key="2">
    <source>
        <dbReference type="EMBL" id="MBR7837998.1"/>
    </source>
</evidence>
<comment type="caution">
    <text evidence="2">The sequence shown here is derived from an EMBL/GenBank/DDBJ whole genome shotgun (WGS) entry which is preliminary data.</text>
</comment>
<dbReference type="PANTHER" id="PTHR46696:SF1">
    <property type="entry name" value="CYTOCHROME P450 YJIB-RELATED"/>
    <property type="match status" value="1"/>
</dbReference>
<evidence type="ECO:0000313" key="3">
    <source>
        <dbReference type="Proteomes" id="UP000675781"/>
    </source>
</evidence>
<dbReference type="EMBL" id="JAGSOG010000248">
    <property type="protein sequence ID" value="MBR7837998.1"/>
    <property type="molecule type" value="Genomic_DNA"/>
</dbReference>
<dbReference type="SUPFAM" id="SSF48264">
    <property type="entry name" value="Cytochrome P450"/>
    <property type="match status" value="1"/>
</dbReference>
<dbReference type="Gene3D" id="1.10.630.10">
    <property type="entry name" value="Cytochrome P450"/>
    <property type="match status" value="1"/>
</dbReference>
<dbReference type="GO" id="GO:0005506">
    <property type="term" value="F:iron ion binding"/>
    <property type="evidence" value="ECO:0007669"/>
    <property type="project" value="InterPro"/>
</dbReference>
<evidence type="ECO:0000256" key="1">
    <source>
        <dbReference type="ARBA" id="ARBA00010617"/>
    </source>
</evidence>
<dbReference type="InterPro" id="IPR001128">
    <property type="entry name" value="Cyt_P450"/>
</dbReference>
<proteinExistence type="inferred from homology"/>
<dbReference type="PANTHER" id="PTHR46696">
    <property type="entry name" value="P450, PUTATIVE (EUROFUNG)-RELATED"/>
    <property type="match status" value="1"/>
</dbReference>
<organism evidence="2 3">
    <name type="scientific">Actinospica durhamensis</name>
    <dbReference type="NCBI Taxonomy" id="1508375"/>
    <lineage>
        <taxon>Bacteria</taxon>
        <taxon>Bacillati</taxon>
        <taxon>Actinomycetota</taxon>
        <taxon>Actinomycetes</taxon>
        <taxon>Catenulisporales</taxon>
        <taxon>Actinospicaceae</taxon>
        <taxon>Actinospica</taxon>
    </lineage>
</organism>
<sequence length="426" mass="46506">MSDYLSTYNRVASHDPLRAAGLVAGWIRSDWRPLFAQLRAERPVFVTPAYTLVTKYADVHEVLAHEQVFTVRPTRPQLDAALGSGFMLSRDATALNWRERGLMQVVLDRDDAPAVRELVGRTADELLDAIAAAGTFGGAAGDGFDAVGDLFRPIALRVCEDYFGYRGLEPATLTRWIRAVIKDCYANPMADQAVHAAAVTAGAELMVYVRGALDGRRTDEPPTTEDVFTRLVDTSPPGCPVHGLDQERIAVNAAGLALGFLESGPAAMALATRQLLQRPAVHEAAARAAHDADPAAFDAYVWEGLRLETFFRLMPPRLCEQDYVLAAGTPRATAIPRGALVLPALASAMNDEDVVPEPETFRLGRPAHHHLHFGTGHHHDCLGVHLARVIIPEAVRRLLRRGAAPVLGEDLVFDAIFPERYRLRLA</sequence>
<name>A0A941EVG5_9ACTN</name>
<dbReference type="Proteomes" id="UP000675781">
    <property type="component" value="Unassembled WGS sequence"/>
</dbReference>
<keyword evidence="3" id="KW-1185">Reference proteome</keyword>
<dbReference type="GO" id="GO:0016705">
    <property type="term" value="F:oxidoreductase activity, acting on paired donors, with incorporation or reduction of molecular oxygen"/>
    <property type="evidence" value="ECO:0007669"/>
    <property type="project" value="InterPro"/>
</dbReference>
<dbReference type="Pfam" id="PF00067">
    <property type="entry name" value="p450"/>
    <property type="match status" value="1"/>
</dbReference>